<proteinExistence type="predicted"/>
<sequence length="148" mass="16987">MLRIILFAFLGLFILTGTNFEKNLMAEQHFFEEGKYLTEKWLDNETKEGISLDQLETYDTYHVKTEEDQQLAATDKPLSKDEAITKVMEEFSMTELLSIAEKVGSGLSGEEIEELKATIKERFSPEDIDALKELGKNKINQFLNPTEE</sequence>
<protein>
    <submittedName>
        <fullName evidence="1">Uncharacterized protein</fullName>
    </submittedName>
</protein>
<reference evidence="1" key="1">
    <citation type="submission" date="2024-05" db="EMBL/GenBank/DDBJ databases">
        <title>Alkalihalobacillus sp. strain MEB203 novel alkaliphilic bacterium from Lonar Lake, India.</title>
        <authorList>
            <person name="Joshi A."/>
            <person name="Thite S."/>
            <person name="Mengade P."/>
        </authorList>
    </citation>
    <scope>NUCLEOTIDE SEQUENCE</scope>
    <source>
        <strain evidence="1">MEB 203</strain>
    </source>
</reference>
<dbReference type="Proteomes" id="UP001148125">
    <property type="component" value="Unassembled WGS sequence"/>
</dbReference>
<organism evidence="1 2">
    <name type="scientific">Alkalihalobacterium chitinilyticum</name>
    <dbReference type="NCBI Taxonomy" id="2980103"/>
    <lineage>
        <taxon>Bacteria</taxon>
        <taxon>Bacillati</taxon>
        <taxon>Bacillota</taxon>
        <taxon>Bacilli</taxon>
        <taxon>Bacillales</taxon>
        <taxon>Bacillaceae</taxon>
        <taxon>Alkalihalobacterium</taxon>
    </lineage>
</organism>
<accession>A0ABT5VHS4</accession>
<evidence type="ECO:0000313" key="1">
    <source>
        <dbReference type="EMBL" id="MDE5414013.1"/>
    </source>
</evidence>
<dbReference type="RefSeq" id="WP_275118630.1">
    <property type="nucleotide sequence ID" value="NZ_JAOTPO010000007.1"/>
</dbReference>
<keyword evidence="2" id="KW-1185">Reference proteome</keyword>
<evidence type="ECO:0000313" key="2">
    <source>
        <dbReference type="Proteomes" id="UP001148125"/>
    </source>
</evidence>
<comment type="caution">
    <text evidence="1">The sequence shown here is derived from an EMBL/GenBank/DDBJ whole genome shotgun (WGS) entry which is preliminary data.</text>
</comment>
<name>A0ABT5VHS4_9BACI</name>
<dbReference type="EMBL" id="JAOTPO010000007">
    <property type="protein sequence ID" value="MDE5414013.1"/>
    <property type="molecule type" value="Genomic_DNA"/>
</dbReference>
<gene>
    <name evidence="1" type="ORF">N7Z68_11535</name>
</gene>